<dbReference type="SUPFAM" id="SSF109604">
    <property type="entry name" value="HD-domain/PDEase-like"/>
    <property type="match status" value="1"/>
</dbReference>
<sequence length="238" mass="27493">MNCQHCGTEITTQPYVINERTYCCEHCYLKTRDEYARQNDPYAVLTEILVNALDLREHETGMHSKRVACHTMVLARRFMKAPRRLQQIYWGALLHDIGKIGIADEILLKQGPLTDNEWRIMHTHPEKGYELIAQIPDMVDAARIILSHEERYDGSGYPHRLKGDEIPLGARLFMVIDTLDAMTSDRPYRKGQTFDIAKQEIMSMRGTQFDPSAVDAFLAEESVLRDMVLNKCHHEFSL</sequence>
<dbReference type="SMART" id="SM00471">
    <property type="entry name" value="HDc"/>
    <property type="match status" value="1"/>
</dbReference>
<protein>
    <submittedName>
        <fullName evidence="2">HD domain-containing phosphohydrolase</fullName>
    </submittedName>
</protein>
<dbReference type="PANTHER" id="PTHR45228">
    <property type="entry name" value="CYCLIC DI-GMP PHOSPHODIESTERASE TM_0186-RELATED"/>
    <property type="match status" value="1"/>
</dbReference>
<feature type="domain" description="HD-GYP" evidence="1">
    <location>
        <begin position="38"/>
        <end position="233"/>
    </location>
</feature>
<gene>
    <name evidence="2" type="ORF">Q9L42_007770</name>
</gene>
<reference evidence="2 3" key="1">
    <citation type="journal article" date="2024" name="Microbiology">
        <title>Methylomarinum rosea sp. nov., a novel halophilic methanotrophic bacterium from the hypersaline Lake Elton.</title>
        <authorList>
            <person name="Suleimanov R.Z."/>
            <person name="Oshkin I.Y."/>
            <person name="Danilova O.V."/>
            <person name="Suzina N.E."/>
            <person name="Dedysh S.N."/>
        </authorList>
    </citation>
    <scope>NUCLEOTIDE SEQUENCE [LARGE SCALE GENOMIC DNA]</scope>
    <source>
        <strain evidence="2 3">Ch1-1</strain>
    </source>
</reference>
<proteinExistence type="predicted"/>
<accession>A0AAU7NYI7</accession>
<dbReference type="PANTHER" id="PTHR45228:SF5">
    <property type="entry name" value="CYCLIC DI-GMP PHOSPHODIESTERASE VC_1348-RELATED"/>
    <property type="match status" value="1"/>
</dbReference>
<dbReference type="InterPro" id="IPR037522">
    <property type="entry name" value="HD_GYP_dom"/>
</dbReference>
<organism evidence="2 3">
    <name type="scientific">Methylomarinum roseum</name>
    <dbReference type="NCBI Taxonomy" id="3067653"/>
    <lineage>
        <taxon>Bacteria</taxon>
        <taxon>Pseudomonadati</taxon>
        <taxon>Pseudomonadota</taxon>
        <taxon>Gammaproteobacteria</taxon>
        <taxon>Methylococcales</taxon>
        <taxon>Methylococcaceae</taxon>
        <taxon>Methylomarinum</taxon>
    </lineage>
</organism>
<dbReference type="CDD" id="cd00077">
    <property type="entry name" value="HDc"/>
    <property type="match status" value="1"/>
</dbReference>
<dbReference type="Gene3D" id="1.10.3210.10">
    <property type="entry name" value="Hypothetical protein af1432"/>
    <property type="match status" value="1"/>
</dbReference>
<name>A0AAU7NYI7_9GAMM</name>
<dbReference type="GO" id="GO:0008081">
    <property type="term" value="F:phosphoric diester hydrolase activity"/>
    <property type="evidence" value="ECO:0007669"/>
    <property type="project" value="UniProtKB-ARBA"/>
</dbReference>
<evidence type="ECO:0000259" key="1">
    <source>
        <dbReference type="PROSITE" id="PS51832"/>
    </source>
</evidence>
<evidence type="ECO:0000313" key="3">
    <source>
        <dbReference type="Proteomes" id="UP001225378"/>
    </source>
</evidence>
<dbReference type="PROSITE" id="PS51832">
    <property type="entry name" value="HD_GYP"/>
    <property type="match status" value="1"/>
</dbReference>
<evidence type="ECO:0000313" key="2">
    <source>
        <dbReference type="EMBL" id="XBS22010.1"/>
    </source>
</evidence>
<dbReference type="AlphaFoldDB" id="A0AAU7NYI7"/>
<keyword evidence="3" id="KW-1185">Reference proteome</keyword>
<dbReference type="InterPro" id="IPR052020">
    <property type="entry name" value="Cyclic_di-GMP/3'3'-cGAMP_PDE"/>
</dbReference>
<dbReference type="KEGG" id="mech:Q9L42_007770"/>
<dbReference type="Pfam" id="PF13487">
    <property type="entry name" value="HD_5"/>
    <property type="match status" value="1"/>
</dbReference>
<dbReference type="InterPro" id="IPR003607">
    <property type="entry name" value="HD/PDEase_dom"/>
</dbReference>
<dbReference type="EMBL" id="CP157743">
    <property type="protein sequence ID" value="XBS22010.1"/>
    <property type="molecule type" value="Genomic_DNA"/>
</dbReference>
<dbReference type="Proteomes" id="UP001225378">
    <property type="component" value="Chromosome"/>
</dbReference>
<dbReference type="RefSeq" id="WP_349432540.1">
    <property type="nucleotide sequence ID" value="NZ_CP157743.1"/>
</dbReference>